<dbReference type="GO" id="GO:0004252">
    <property type="term" value="F:serine-type endopeptidase activity"/>
    <property type="evidence" value="ECO:0007669"/>
    <property type="project" value="InterPro"/>
</dbReference>
<feature type="compositionally biased region" description="Basic and acidic residues" evidence="6">
    <location>
        <begin position="378"/>
        <end position="395"/>
    </location>
</feature>
<comment type="similarity">
    <text evidence="1 5">Belongs to the peptidase S8 family.</text>
</comment>
<evidence type="ECO:0000256" key="6">
    <source>
        <dbReference type="SAM" id="MobiDB-lite"/>
    </source>
</evidence>
<organism evidence="9 10">
    <name type="scientific">Saccharothrix variisporea</name>
    <dbReference type="NCBI Taxonomy" id="543527"/>
    <lineage>
        <taxon>Bacteria</taxon>
        <taxon>Bacillati</taxon>
        <taxon>Actinomycetota</taxon>
        <taxon>Actinomycetes</taxon>
        <taxon>Pseudonocardiales</taxon>
        <taxon>Pseudonocardiaceae</taxon>
        <taxon>Saccharothrix</taxon>
    </lineage>
</organism>
<dbReference type="Pfam" id="PF00082">
    <property type="entry name" value="Peptidase_S8"/>
    <property type="match status" value="1"/>
</dbReference>
<dbReference type="PROSITE" id="PS00136">
    <property type="entry name" value="SUBTILASE_ASP"/>
    <property type="match status" value="1"/>
</dbReference>
<protein>
    <submittedName>
        <fullName evidence="9">Subtilase family protein</fullName>
    </submittedName>
</protein>
<dbReference type="InterPro" id="IPR023827">
    <property type="entry name" value="Peptidase_S8_Asp-AS"/>
</dbReference>
<dbReference type="GO" id="GO:0006508">
    <property type="term" value="P:proteolysis"/>
    <property type="evidence" value="ECO:0007669"/>
    <property type="project" value="UniProtKB-KW"/>
</dbReference>
<keyword evidence="3" id="KW-0378">Hydrolase</keyword>
<dbReference type="PROSITE" id="PS00137">
    <property type="entry name" value="SUBTILASE_HIS"/>
    <property type="match status" value="1"/>
</dbReference>
<name>A0A495XLN4_9PSEU</name>
<evidence type="ECO:0000256" key="5">
    <source>
        <dbReference type="PROSITE-ProRule" id="PRU01240"/>
    </source>
</evidence>
<keyword evidence="2" id="KW-0645">Protease</keyword>
<evidence type="ECO:0000313" key="9">
    <source>
        <dbReference type="EMBL" id="RKT74549.1"/>
    </source>
</evidence>
<comment type="caution">
    <text evidence="5">Lacks conserved residue(s) required for the propagation of feature annotation.</text>
</comment>
<feature type="chain" id="PRO_5039611871" evidence="7">
    <location>
        <begin position="38"/>
        <end position="492"/>
    </location>
</feature>
<dbReference type="InterPro" id="IPR050131">
    <property type="entry name" value="Peptidase_S8_subtilisin-like"/>
</dbReference>
<keyword evidence="4" id="KW-0720">Serine protease</keyword>
<feature type="compositionally biased region" description="Basic residues" evidence="6">
    <location>
        <begin position="412"/>
        <end position="421"/>
    </location>
</feature>
<evidence type="ECO:0000256" key="7">
    <source>
        <dbReference type="SAM" id="SignalP"/>
    </source>
</evidence>
<dbReference type="EMBL" id="RBXR01000001">
    <property type="protein sequence ID" value="RKT74549.1"/>
    <property type="molecule type" value="Genomic_DNA"/>
</dbReference>
<evidence type="ECO:0000259" key="8">
    <source>
        <dbReference type="Pfam" id="PF00082"/>
    </source>
</evidence>
<feature type="region of interest" description="Disordered" evidence="6">
    <location>
        <begin position="368"/>
        <end position="459"/>
    </location>
</feature>
<evidence type="ECO:0000256" key="2">
    <source>
        <dbReference type="ARBA" id="ARBA00022670"/>
    </source>
</evidence>
<feature type="compositionally biased region" description="Low complexity" evidence="6">
    <location>
        <begin position="441"/>
        <end position="459"/>
    </location>
</feature>
<dbReference type="SUPFAM" id="SSF52743">
    <property type="entry name" value="Subtilisin-like"/>
    <property type="match status" value="1"/>
</dbReference>
<dbReference type="PANTHER" id="PTHR43806">
    <property type="entry name" value="PEPTIDASE S8"/>
    <property type="match status" value="1"/>
</dbReference>
<dbReference type="InterPro" id="IPR000209">
    <property type="entry name" value="Peptidase_S8/S53_dom"/>
</dbReference>
<comment type="caution">
    <text evidence="9">The sequence shown here is derived from an EMBL/GenBank/DDBJ whole genome shotgun (WGS) entry which is preliminary data.</text>
</comment>
<dbReference type="Gene3D" id="3.40.50.200">
    <property type="entry name" value="Peptidase S8/S53 domain"/>
    <property type="match status" value="1"/>
</dbReference>
<keyword evidence="10" id="KW-1185">Reference proteome</keyword>
<evidence type="ECO:0000256" key="3">
    <source>
        <dbReference type="ARBA" id="ARBA00022801"/>
    </source>
</evidence>
<dbReference type="InterPro" id="IPR022398">
    <property type="entry name" value="Peptidase_S8_His-AS"/>
</dbReference>
<evidence type="ECO:0000256" key="1">
    <source>
        <dbReference type="ARBA" id="ARBA00011073"/>
    </source>
</evidence>
<dbReference type="InterPro" id="IPR015500">
    <property type="entry name" value="Peptidase_S8_subtilisin-rel"/>
</dbReference>
<sequence length="492" mass="50736">MSIRRIGIHRSARGRAAVIAAVSAVALLGGAASPTAAADQVARSEPGGDRVSGVRGQVTLLSGDKVTVLDTDPVCRPRSCSRPRGGNGCGSTSGADVGSGKLDRRLFDVKGLLEQGYDDARRSDLPLIVQGVGARAETLGTTVRHRLDAVDAVAAIQSKATTKALWDARSSVRKIWLDGLRKPTLDVSVPQIGAPAVWEAGHTGKGVKVAVVDTGIDAEHPDLAGKVVDRRDFTGGDRPGDQIGHGTHVASTIAGTGAKSGGKYKGVAPDAALLDAKVCGEYGCWESGILAGMQWAAESGAKVVDMSLGGVDTEDLDPLEEAVNTLSAKHNTLFVVAAGNSGPGEQTVGSPASADAALAVGAVDEQDRIAPFSSRGPRTGDRAVKPEITEVDRLRAAPRRSRLRVPQGHRDRPPRRHHRADRHQGLRPDIAPTGHPDRGVGAARTSTGPPGPATTVAPAAGCGGEPRPCRVGRGRGGSVVWWVIGSCSRGLG</sequence>
<accession>A0A495XLN4</accession>
<feature type="signal peptide" evidence="7">
    <location>
        <begin position="1"/>
        <end position="37"/>
    </location>
</feature>
<evidence type="ECO:0000256" key="4">
    <source>
        <dbReference type="ARBA" id="ARBA00022825"/>
    </source>
</evidence>
<dbReference type="PRINTS" id="PR00723">
    <property type="entry name" value="SUBTILISIN"/>
</dbReference>
<gene>
    <name evidence="9" type="ORF">DFJ66_7911</name>
</gene>
<proteinExistence type="inferred from homology"/>
<keyword evidence="7" id="KW-0732">Signal</keyword>
<dbReference type="AlphaFoldDB" id="A0A495XLN4"/>
<dbReference type="Proteomes" id="UP000272729">
    <property type="component" value="Unassembled WGS sequence"/>
</dbReference>
<reference evidence="9 10" key="1">
    <citation type="submission" date="2018-10" db="EMBL/GenBank/DDBJ databases">
        <title>Sequencing the genomes of 1000 actinobacteria strains.</title>
        <authorList>
            <person name="Klenk H.-P."/>
        </authorList>
    </citation>
    <scope>NUCLEOTIDE SEQUENCE [LARGE SCALE GENOMIC DNA]</scope>
    <source>
        <strain evidence="9 10">DSM 43911</strain>
    </source>
</reference>
<evidence type="ECO:0000313" key="10">
    <source>
        <dbReference type="Proteomes" id="UP000272729"/>
    </source>
</evidence>
<dbReference type="PANTHER" id="PTHR43806:SF11">
    <property type="entry name" value="CEREVISIN-RELATED"/>
    <property type="match status" value="1"/>
</dbReference>
<dbReference type="InterPro" id="IPR036852">
    <property type="entry name" value="Peptidase_S8/S53_dom_sf"/>
</dbReference>
<feature type="domain" description="Peptidase S8/S53" evidence="8">
    <location>
        <begin position="204"/>
        <end position="389"/>
    </location>
</feature>
<dbReference type="PROSITE" id="PS51892">
    <property type="entry name" value="SUBTILASE"/>
    <property type="match status" value="1"/>
</dbReference>